<sequence length="115" mass="12377">MAPEIVIAVITAVSVLGAAVVAVVPTLMTAHKRTRTAVGHVEESVQEQGAETRAATIEALDAVGTRLEARFNARVDDLRDDIDDIREDITRVREWQAGHDAEHIISRPRTGGGDA</sequence>
<evidence type="ECO:0000313" key="2">
    <source>
        <dbReference type="EMBL" id="GFN00723.1"/>
    </source>
</evidence>
<dbReference type="Proteomes" id="UP000530403">
    <property type="component" value="Unassembled WGS sequence"/>
</dbReference>
<protein>
    <submittedName>
        <fullName evidence="2">Uncharacterized protein</fullName>
    </submittedName>
</protein>
<dbReference type="AlphaFoldDB" id="A0A7J0CDY5"/>
<evidence type="ECO:0000313" key="4">
    <source>
        <dbReference type="Proteomes" id="UP000498980"/>
    </source>
</evidence>
<reference evidence="2 4" key="1">
    <citation type="submission" date="2020-05" db="EMBL/GenBank/DDBJ databases">
        <title>Whole genome shotgun sequence of Streptomyces fulvorobeus NBRC 15897.</title>
        <authorList>
            <person name="Komaki H."/>
            <person name="Tamura T."/>
        </authorList>
    </citation>
    <scope>NUCLEOTIDE SEQUENCE [LARGE SCALE GENOMIC DNA]</scope>
    <source>
        <strain evidence="2 4">NBRC 15897</strain>
    </source>
</reference>
<organism evidence="2 4">
    <name type="scientific">Streptomyces fulvorobeus</name>
    <dbReference type="NCBI Taxonomy" id="284028"/>
    <lineage>
        <taxon>Bacteria</taxon>
        <taxon>Bacillati</taxon>
        <taxon>Actinomycetota</taxon>
        <taxon>Actinomycetes</taxon>
        <taxon>Kitasatosporales</taxon>
        <taxon>Streptomycetaceae</taxon>
        <taxon>Streptomyces</taxon>
    </lineage>
</organism>
<keyword evidence="4" id="KW-1185">Reference proteome</keyword>
<dbReference type="RefSeq" id="WP_173316947.1">
    <property type="nucleotide sequence ID" value="NZ_BAAAUE010000022.1"/>
</dbReference>
<keyword evidence="1" id="KW-0812">Transmembrane</keyword>
<evidence type="ECO:0000313" key="3">
    <source>
        <dbReference type="EMBL" id="NYE44209.1"/>
    </source>
</evidence>
<evidence type="ECO:0000313" key="5">
    <source>
        <dbReference type="Proteomes" id="UP000530403"/>
    </source>
</evidence>
<feature type="transmembrane region" description="Helical" evidence="1">
    <location>
        <begin position="6"/>
        <end position="27"/>
    </location>
</feature>
<dbReference type="EMBL" id="JACCCF010000001">
    <property type="protein sequence ID" value="NYE44209.1"/>
    <property type="molecule type" value="Genomic_DNA"/>
</dbReference>
<evidence type="ECO:0000256" key="1">
    <source>
        <dbReference type="SAM" id="Phobius"/>
    </source>
</evidence>
<name>A0A7J0CDY5_9ACTN</name>
<gene>
    <name evidence="3" type="ORF">HEB29_005220</name>
    <name evidence="2" type="ORF">Sfulv_55330</name>
</gene>
<keyword evidence="1" id="KW-1133">Transmembrane helix</keyword>
<reference evidence="3 5" key="2">
    <citation type="submission" date="2020-07" db="EMBL/GenBank/DDBJ databases">
        <title>Sequencing the genomes of 1000 actinobacteria strains.</title>
        <authorList>
            <person name="Klenk H.-P."/>
        </authorList>
    </citation>
    <scope>NUCLEOTIDE SEQUENCE [LARGE SCALE GENOMIC DNA]</scope>
    <source>
        <strain evidence="3 5">DSM 41455</strain>
    </source>
</reference>
<proteinExistence type="predicted"/>
<dbReference type="Proteomes" id="UP000498980">
    <property type="component" value="Unassembled WGS sequence"/>
</dbReference>
<dbReference type="EMBL" id="BLWC01000001">
    <property type="protein sequence ID" value="GFN00723.1"/>
    <property type="molecule type" value="Genomic_DNA"/>
</dbReference>
<comment type="caution">
    <text evidence="2">The sequence shown here is derived from an EMBL/GenBank/DDBJ whole genome shotgun (WGS) entry which is preliminary data.</text>
</comment>
<keyword evidence="1" id="KW-0472">Membrane</keyword>
<accession>A0A7J0CDY5</accession>